<dbReference type="AlphaFoldDB" id="A0A2V3PUV2"/>
<keyword evidence="2" id="KW-0813">Transport</keyword>
<dbReference type="PANTHER" id="PTHR30097:SF4">
    <property type="entry name" value="SLR6042 PROTEIN"/>
    <property type="match status" value="1"/>
</dbReference>
<dbReference type="GO" id="GO:0016020">
    <property type="term" value="C:membrane"/>
    <property type="evidence" value="ECO:0007669"/>
    <property type="project" value="InterPro"/>
</dbReference>
<dbReference type="InterPro" id="IPR058792">
    <property type="entry name" value="Beta-barrel_RND_2"/>
</dbReference>
<feature type="coiled-coil region" evidence="3">
    <location>
        <begin position="107"/>
        <end position="134"/>
    </location>
</feature>
<evidence type="ECO:0000256" key="4">
    <source>
        <dbReference type="SAM" id="SignalP"/>
    </source>
</evidence>
<comment type="similarity">
    <text evidence="1">Belongs to the membrane fusion protein (MFP) (TC 8.A.1) family.</text>
</comment>
<dbReference type="Pfam" id="PF25954">
    <property type="entry name" value="Beta-barrel_RND_2"/>
    <property type="match status" value="1"/>
</dbReference>
<accession>A0A2V3PUV2</accession>
<dbReference type="FunFam" id="2.40.30.170:FF:000010">
    <property type="entry name" value="Efflux RND transporter periplasmic adaptor subunit"/>
    <property type="match status" value="1"/>
</dbReference>
<dbReference type="GO" id="GO:0030313">
    <property type="term" value="C:cell envelope"/>
    <property type="evidence" value="ECO:0007669"/>
    <property type="project" value="TreeGrafter"/>
</dbReference>
<evidence type="ECO:0000259" key="5">
    <source>
        <dbReference type="Pfam" id="PF25954"/>
    </source>
</evidence>
<sequence length="363" mass="39958">MIKRQITFTIAALQILLLASCGSKSNADNADGKPEIKQAFLQNVKTTKALLSNQEEELTLTGKVEYDPDKVINYVPMIGGIIERSYFSLGDKVQKGQTLLDIRSTELSSLQSERVGLESDVKIAERELKTAQTMFDDNMLSEKELMEAVAKLSQAKAAYSKIQTDMAVFGSDKGSGTFSIKAPMSGYIVSKNASSGSTVSADSDPLFIIADLNTVWITANVYASNLLFVKEGQDVKITTLSYPGEIFQGKINSLSQVFDPEEKVLKARIVMPNKDLRLKPEMSAVIRLKNETHNKLVSVPSEALVFDNDRYYVVVEESPDNFKSKEVTLSGHHNNVTYITSGVSEGENIVIKNQLLIHSGLKD</sequence>
<dbReference type="PROSITE" id="PS51257">
    <property type="entry name" value="PROKAR_LIPOPROTEIN"/>
    <property type="match status" value="1"/>
</dbReference>
<comment type="caution">
    <text evidence="7">The sequence shown here is derived from an EMBL/GenBank/DDBJ whole genome shotgun (WGS) entry which is preliminary data.</text>
</comment>
<dbReference type="Proteomes" id="UP000247973">
    <property type="component" value="Unassembled WGS sequence"/>
</dbReference>
<dbReference type="RefSeq" id="WP_110309370.1">
    <property type="nucleotide sequence ID" value="NZ_QICL01000002.1"/>
</dbReference>
<evidence type="ECO:0000313" key="8">
    <source>
        <dbReference type="Proteomes" id="UP000247973"/>
    </source>
</evidence>
<dbReference type="OrthoDB" id="9806939at2"/>
<organism evidence="7 8">
    <name type="scientific">Dysgonomonas alginatilytica</name>
    <dbReference type="NCBI Taxonomy" id="1605892"/>
    <lineage>
        <taxon>Bacteria</taxon>
        <taxon>Pseudomonadati</taxon>
        <taxon>Bacteroidota</taxon>
        <taxon>Bacteroidia</taxon>
        <taxon>Bacteroidales</taxon>
        <taxon>Dysgonomonadaceae</taxon>
        <taxon>Dysgonomonas</taxon>
    </lineage>
</organism>
<gene>
    <name evidence="7" type="ORF">CLV62_102112</name>
</gene>
<evidence type="ECO:0000256" key="3">
    <source>
        <dbReference type="SAM" id="Coils"/>
    </source>
</evidence>
<evidence type="ECO:0000259" key="6">
    <source>
        <dbReference type="Pfam" id="PF25973"/>
    </source>
</evidence>
<dbReference type="SUPFAM" id="SSF111369">
    <property type="entry name" value="HlyD-like secretion proteins"/>
    <property type="match status" value="1"/>
</dbReference>
<dbReference type="PANTHER" id="PTHR30097">
    <property type="entry name" value="CATION EFFLUX SYSTEM PROTEIN CUSB"/>
    <property type="match status" value="1"/>
</dbReference>
<dbReference type="GO" id="GO:0015679">
    <property type="term" value="P:plasma membrane copper ion transport"/>
    <property type="evidence" value="ECO:0007669"/>
    <property type="project" value="TreeGrafter"/>
</dbReference>
<keyword evidence="3" id="KW-0175">Coiled coil</keyword>
<evidence type="ECO:0000256" key="1">
    <source>
        <dbReference type="ARBA" id="ARBA00009477"/>
    </source>
</evidence>
<dbReference type="EMBL" id="QICL01000002">
    <property type="protein sequence ID" value="PXV68081.1"/>
    <property type="molecule type" value="Genomic_DNA"/>
</dbReference>
<dbReference type="GO" id="GO:0022857">
    <property type="term" value="F:transmembrane transporter activity"/>
    <property type="evidence" value="ECO:0007669"/>
    <property type="project" value="InterPro"/>
</dbReference>
<reference evidence="7 8" key="1">
    <citation type="submission" date="2018-03" db="EMBL/GenBank/DDBJ databases">
        <title>Genomic Encyclopedia of Archaeal and Bacterial Type Strains, Phase II (KMG-II): from individual species to whole genera.</title>
        <authorList>
            <person name="Goeker M."/>
        </authorList>
    </citation>
    <scope>NUCLEOTIDE SEQUENCE [LARGE SCALE GENOMIC DNA]</scope>
    <source>
        <strain evidence="7 8">DSM 100214</strain>
    </source>
</reference>
<keyword evidence="4" id="KW-0732">Signal</keyword>
<dbReference type="Gene3D" id="2.40.30.170">
    <property type="match status" value="1"/>
</dbReference>
<feature type="domain" description="CzcB-like barrel-sandwich hybrid" evidence="6">
    <location>
        <begin position="74"/>
        <end position="211"/>
    </location>
</feature>
<feature type="chain" id="PRO_5016004568" evidence="4">
    <location>
        <begin position="28"/>
        <end position="363"/>
    </location>
</feature>
<dbReference type="InterPro" id="IPR058647">
    <property type="entry name" value="BSH_CzcB-like"/>
</dbReference>
<feature type="signal peptide" evidence="4">
    <location>
        <begin position="1"/>
        <end position="27"/>
    </location>
</feature>
<name>A0A2V3PUV2_9BACT</name>
<dbReference type="Gene3D" id="2.40.420.20">
    <property type="match status" value="1"/>
</dbReference>
<dbReference type="Pfam" id="PF25973">
    <property type="entry name" value="BSH_CzcB"/>
    <property type="match status" value="1"/>
</dbReference>
<dbReference type="InterPro" id="IPR051909">
    <property type="entry name" value="MFP_Cation_Efflux"/>
</dbReference>
<evidence type="ECO:0000256" key="2">
    <source>
        <dbReference type="ARBA" id="ARBA00022448"/>
    </source>
</evidence>
<dbReference type="GO" id="GO:0060003">
    <property type="term" value="P:copper ion export"/>
    <property type="evidence" value="ECO:0007669"/>
    <property type="project" value="TreeGrafter"/>
</dbReference>
<proteinExistence type="inferred from homology"/>
<dbReference type="InterPro" id="IPR006143">
    <property type="entry name" value="RND_pump_MFP"/>
</dbReference>
<protein>
    <submittedName>
        <fullName evidence="7">Cobalt-zinc-cadmium efflux system membrane fusion protein</fullName>
    </submittedName>
</protein>
<feature type="domain" description="CusB-like beta-barrel" evidence="5">
    <location>
        <begin position="214"/>
        <end position="291"/>
    </location>
</feature>
<dbReference type="NCBIfam" id="TIGR01730">
    <property type="entry name" value="RND_mfp"/>
    <property type="match status" value="1"/>
</dbReference>
<dbReference type="Gene3D" id="2.40.50.100">
    <property type="match status" value="1"/>
</dbReference>
<keyword evidence="8" id="KW-1185">Reference proteome</keyword>
<evidence type="ECO:0000313" key="7">
    <source>
        <dbReference type="EMBL" id="PXV68081.1"/>
    </source>
</evidence>